<dbReference type="EMBL" id="AP018694">
    <property type="protein sequence ID" value="BBE18693.1"/>
    <property type="molecule type" value="Genomic_DNA"/>
</dbReference>
<dbReference type="Pfam" id="PF01642">
    <property type="entry name" value="MM_CoA_mutase"/>
    <property type="match status" value="2"/>
</dbReference>
<dbReference type="UniPathway" id="UPA00945">
    <property type="reaction ID" value="UER00910"/>
</dbReference>
<evidence type="ECO:0000256" key="6">
    <source>
        <dbReference type="ARBA" id="ARBA00022628"/>
    </source>
</evidence>
<evidence type="ECO:0000256" key="5">
    <source>
        <dbReference type="ARBA" id="ARBA00011870"/>
    </source>
</evidence>
<dbReference type="NCBIfam" id="TIGR00642">
    <property type="entry name" value="mmCoA_mut_beta"/>
    <property type="match status" value="1"/>
</dbReference>
<name>A0A5K7SAU1_9BACT</name>
<dbReference type="InterPro" id="IPR004608">
    <property type="entry name" value="MMCoA_mutase_b"/>
</dbReference>
<dbReference type="GO" id="GO:0046872">
    <property type="term" value="F:metal ion binding"/>
    <property type="evidence" value="ECO:0007669"/>
    <property type="project" value="InterPro"/>
</dbReference>
<keyword evidence="8" id="KW-0170">Cobalt</keyword>
<evidence type="ECO:0000259" key="10">
    <source>
        <dbReference type="Pfam" id="PF01642"/>
    </source>
</evidence>
<feature type="domain" description="Methylmalonyl-CoA mutase alpha/beta chain catalytic" evidence="10">
    <location>
        <begin position="122"/>
        <end position="499"/>
    </location>
</feature>
<comment type="similarity">
    <text evidence="4">Belongs to the methylmalonyl-CoA mutase family.</text>
</comment>
<dbReference type="GO" id="GO:0031419">
    <property type="term" value="F:cobalamin binding"/>
    <property type="evidence" value="ECO:0007669"/>
    <property type="project" value="UniProtKB-KW"/>
</dbReference>
<dbReference type="RefSeq" id="WP_318347006.1">
    <property type="nucleotide sequence ID" value="NZ_AP018694.1"/>
</dbReference>
<dbReference type="PANTHER" id="PTHR48101:SF1">
    <property type="entry name" value="METHYLMALONYL-COA MUTASE, LARGE SUBUNIT"/>
    <property type="match status" value="1"/>
</dbReference>
<protein>
    <recommendedName>
        <fullName evidence="9">Methylmalonyl-CoA mutase small subunit</fullName>
        <ecNumber evidence="9">5.4.99.2</ecNumber>
    </recommendedName>
</protein>
<evidence type="ECO:0000256" key="9">
    <source>
        <dbReference type="NCBIfam" id="TIGR00642"/>
    </source>
</evidence>
<dbReference type="InterPro" id="IPR036724">
    <property type="entry name" value="Cobalamin-bd_sf"/>
</dbReference>
<proteinExistence type="inferred from homology"/>
<dbReference type="InterPro" id="IPR058549">
    <property type="entry name" value="MeMalonylCoA_mutase_a/b_site"/>
</dbReference>
<dbReference type="InterPro" id="IPR016176">
    <property type="entry name" value="Cbl-dep_enz_cat"/>
</dbReference>
<dbReference type="Gene3D" id="3.20.20.240">
    <property type="entry name" value="Methylmalonyl-CoA mutase"/>
    <property type="match status" value="1"/>
</dbReference>
<dbReference type="PANTHER" id="PTHR48101">
    <property type="entry name" value="METHYLMALONYL-COA MUTASE, MITOCHONDRIAL-RELATED"/>
    <property type="match status" value="1"/>
</dbReference>
<organism evidence="11 12">
    <name type="scientific">Aquipluma nitroreducens</name>
    <dbReference type="NCBI Taxonomy" id="2010828"/>
    <lineage>
        <taxon>Bacteria</taxon>
        <taxon>Pseudomonadati</taxon>
        <taxon>Bacteroidota</taxon>
        <taxon>Bacteroidia</taxon>
        <taxon>Marinilabiliales</taxon>
        <taxon>Prolixibacteraceae</taxon>
        <taxon>Aquipluma</taxon>
    </lineage>
</organism>
<dbReference type="EC" id="5.4.99.2" evidence="9"/>
<comment type="pathway">
    <text evidence="3">Metabolic intermediate metabolism; propanoyl-CoA degradation; succinyl-CoA from propanoyl-CoA: step 3/3.</text>
</comment>
<dbReference type="GO" id="GO:0004494">
    <property type="term" value="F:methylmalonyl-CoA mutase activity"/>
    <property type="evidence" value="ECO:0007669"/>
    <property type="project" value="UniProtKB-UniRule"/>
</dbReference>
<dbReference type="Proteomes" id="UP001193389">
    <property type="component" value="Chromosome"/>
</dbReference>
<comment type="subunit">
    <text evidence="5">Heterodimer of an alpha and a beta chain.</text>
</comment>
<keyword evidence="6" id="KW-0846">Cobalamin</keyword>
<evidence type="ECO:0000313" key="11">
    <source>
        <dbReference type="EMBL" id="BBE18693.1"/>
    </source>
</evidence>
<reference evidence="11" key="1">
    <citation type="journal article" date="2020" name="Int. J. Syst. Evol. Microbiol.">
        <title>Aquipluma nitroreducens gen. nov. sp. nov., a novel facultatively anaerobic bacterium isolated from a freshwater lake.</title>
        <authorList>
            <person name="Watanabe M."/>
            <person name="Kojima H."/>
            <person name="Fukui M."/>
        </authorList>
    </citation>
    <scope>NUCLEOTIDE SEQUENCE</scope>
    <source>
        <strain evidence="11">MeG22</strain>
    </source>
</reference>
<dbReference type="Gene3D" id="3.40.50.280">
    <property type="entry name" value="Cobalamin-binding domain"/>
    <property type="match status" value="1"/>
</dbReference>
<dbReference type="AlphaFoldDB" id="A0A5K7SAU1"/>
<evidence type="ECO:0000256" key="4">
    <source>
        <dbReference type="ARBA" id="ARBA00008465"/>
    </source>
</evidence>
<evidence type="ECO:0000256" key="7">
    <source>
        <dbReference type="ARBA" id="ARBA00023235"/>
    </source>
</evidence>
<dbReference type="GO" id="GO:0019652">
    <property type="term" value="P:lactate fermentation to propionate and acetate"/>
    <property type="evidence" value="ECO:0007669"/>
    <property type="project" value="InterPro"/>
</dbReference>
<evidence type="ECO:0000256" key="8">
    <source>
        <dbReference type="ARBA" id="ARBA00023285"/>
    </source>
</evidence>
<evidence type="ECO:0000256" key="1">
    <source>
        <dbReference type="ARBA" id="ARBA00000290"/>
    </source>
</evidence>
<dbReference type="CDD" id="cd03677">
    <property type="entry name" value="MM_CoA_mutase_beta"/>
    <property type="match status" value="1"/>
</dbReference>
<gene>
    <name evidence="11" type="ORF">AQPE_2857</name>
</gene>
<sequence>MAEKYNNLFSEFPPVSTQQWMDKVTADLKGADFNRKLVWKTNEGIDVQPFYRAENLVELDYLNSLPGEFPFVRGTKKNNNEWLVRQSIVVTDLAEANKKALNYLMRGVDSLAFVFKASTELSVADLSVLLKDIALDAIEVNFVGCCSRKASEAFTAFVKQGGWDPKAIRASVEYDPFGKYALTGVLRNGAEHVIENAIKLINLTSELTKFKTLAVNGKNFGNAGSSIVQELAYSLALGAEYLTVLTEKGLDVDAVAKKMKFNVSVSANYFLEIAKLRAARLLWAQIVKAYGPKCECSCKMTIHAETGSWNKTVYDAYVNMLRTQTEAMSASLGGADSITVLPFNAAYEESNEFSDRIARNQQLLLKEESHFSKIADPAAGSYYIEELTASIADQAWKLFLEVQEKGGFLAALREGFIQSEIKKMAGKRDMNIATRRENLLGVNQFPNFTEKIEGNVDASVFAPADLTSEEAEIETLKPYRGAQAFEALRYKTDAYAKTNKRPLAFMMPIGNLAMRKARAQFACNFFAVAGFDVLDNNGFKTVEEGWKAAQEAGAQIVVICSSDDEYAELAPAAFEAIAGKAIFVVAGAPACSEELKAKGITNFINVKSNLLTELKAYQSTLGI</sequence>
<evidence type="ECO:0000256" key="2">
    <source>
        <dbReference type="ARBA" id="ARBA00001922"/>
    </source>
</evidence>
<comment type="catalytic activity">
    <reaction evidence="1">
        <text>(R)-methylmalonyl-CoA = succinyl-CoA</text>
        <dbReference type="Rhea" id="RHEA:22888"/>
        <dbReference type="ChEBI" id="CHEBI:57292"/>
        <dbReference type="ChEBI" id="CHEBI:57326"/>
        <dbReference type="EC" id="5.4.99.2"/>
    </reaction>
</comment>
<dbReference type="SUPFAM" id="SSF51703">
    <property type="entry name" value="Cobalamin (vitamin B12)-dependent enzymes"/>
    <property type="match status" value="1"/>
</dbReference>
<dbReference type="PROSITE" id="PS00544">
    <property type="entry name" value="METMALONYL_COA_MUTASE"/>
    <property type="match status" value="1"/>
</dbReference>
<evidence type="ECO:0000256" key="3">
    <source>
        <dbReference type="ARBA" id="ARBA00005146"/>
    </source>
</evidence>
<evidence type="ECO:0000313" key="12">
    <source>
        <dbReference type="Proteomes" id="UP001193389"/>
    </source>
</evidence>
<accession>A0A5K7SAU1</accession>
<feature type="domain" description="Methylmalonyl-CoA mutase alpha/beta chain catalytic" evidence="10">
    <location>
        <begin position="40"/>
        <end position="121"/>
    </location>
</feature>
<dbReference type="InterPro" id="IPR006099">
    <property type="entry name" value="MeMalonylCoA_mutase_a/b_cat"/>
</dbReference>
<dbReference type="KEGG" id="anf:AQPE_2857"/>
<comment type="cofactor">
    <cofactor evidence="2">
        <name>adenosylcob(III)alamin</name>
        <dbReference type="ChEBI" id="CHEBI:18408"/>
    </cofactor>
</comment>
<dbReference type="SUPFAM" id="SSF52242">
    <property type="entry name" value="Cobalamin (vitamin B12)-binding domain"/>
    <property type="match status" value="1"/>
</dbReference>
<keyword evidence="12" id="KW-1185">Reference proteome</keyword>
<keyword evidence="7" id="KW-0413">Isomerase</keyword>